<feature type="compositionally biased region" description="Low complexity" evidence="1">
    <location>
        <begin position="148"/>
        <end position="168"/>
    </location>
</feature>
<evidence type="ECO:0000313" key="4">
    <source>
        <dbReference type="EMBL" id="MBA1835648.1"/>
    </source>
</evidence>
<accession>A0A838CKT9</accession>
<feature type="region of interest" description="Disordered" evidence="1">
    <location>
        <begin position="1"/>
        <end position="107"/>
    </location>
</feature>
<organism evidence="4 5">
    <name type="scientific">Corynebacterium wankanglinii</name>
    <dbReference type="NCBI Taxonomy" id="2735136"/>
    <lineage>
        <taxon>Bacteria</taxon>
        <taxon>Bacillati</taxon>
        <taxon>Actinomycetota</taxon>
        <taxon>Actinomycetes</taxon>
        <taxon>Mycobacteriales</taxon>
        <taxon>Corynebacteriaceae</taxon>
        <taxon>Corynebacterium</taxon>
    </lineage>
</organism>
<feature type="compositionally biased region" description="Basic and acidic residues" evidence="1">
    <location>
        <begin position="1"/>
        <end position="21"/>
    </location>
</feature>
<evidence type="ECO:0000256" key="2">
    <source>
        <dbReference type="SAM" id="Phobius"/>
    </source>
</evidence>
<keyword evidence="2" id="KW-0812">Transmembrane</keyword>
<gene>
    <name evidence="4" type="ORF">HMC16_07970</name>
</gene>
<feature type="compositionally biased region" description="Acidic residues" evidence="1">
    <location>
        <begin position="89"/>
        <end position="99"/>
    </location>
</feature>
<keyword evidence="2" id="KW-0472">Membrane</keyword>
<evidence type="ECO:0000259" key="3">
    <source>
        <dbReference type="Pfam" id="PF13399"/>
    </source>
</evidence>
<feature type="region of interest" description="Disordered" evidence="1">
    <location>
        <begin position="141"/>
        <end position="227"/>
    </location>
</feature>
<feature type="transmembrane region" description="Helical" evidence="2">
    <location>
        <begin position="116"/>
        <end position="134"/>
    </location>
</feature>
<evidence type="ECO:0000256" key="1">
    <source>
        <dbReference type="SAM" id="MobiDB-lite"/>
    </source>
</evidence>
<sequence>MTKDNYGNDRSDAGFDSDSTHYSKYSSEDAYDDGSAGATEPIDAEIVDDYPAEAAGTGAGYRGAHRREEDYTTEYAEGADEGGRFADDAVYEEPYEDEPENRGQAAAAEGGLPKRGLAMILIAVAALLALWGVWKMTQDDKDGNGEGAAPTSSTVVGSSAAAPAGSPAQDPNAQATATVTDTVRAGDPNAQAPQDQNAPRPEGQQDQQDQQDQQGAQGQPAPAPAGAPIDAASAQVFIYNNSGTPDLASRTADQLKGQYNVANNSTDAAVMNMPEQVYGVFPETYVFFDPSVPGAEQVAADIARRVGGAARAKGDIPDGAVSIPEQAANNRAAVAVVLAG</sequence>
<dbReference type="Proteomes" id="UP000581408">
    <property type="component" value="Unassembled WGS sequence"/>
</dbReference>
<dbReference type="AlphaFoldDB" id="A0A838CKT9"/>
<dbReference type="EMBL" id="JABFEE010000007">
    <property type="protein sequence ID" value="MBA1835648.1"/>
    <property type="molecule type" value="Genomic_DNA"/>
</dbReference>
<dbReference type="Pfam" id="PF13399">
    <property type="entry name" value="LytR_C"/>
    <property type="match status" value="1"/>
</dbReference>
<dbReference type="RefSeq" id="WP_181194993.1">
    <property type="nucleotide sequence ID" value="NZ_JABFEE010000007.1"/>
</dbReference>
<feature type="compositionally biased region" description="Acidic residues" evidence="1">
    <location>
        <begin position="42"/>
        <end position="51"/>
    </location>
</feature>
<reference evidence="4 5" key="1">
    <citation type="submission" date="2020-05" db="EMBL/GenBank/DDBJ databases">
        <title>Descriptions of Corynebacterium xxxx sp. nov., Corynebacterium yyyy sp. nov. and Corynebacterium zzzz sp. nov.</title>
        <authorList>
            <person name="Zhang G."/>
        </authorList>
    </citation>
    <scope>NUCLEOTIDE SEQUENCE [LARGE SCALE GENOMIC DNA]</scope>
    <source>
        <strain evidence="5">zg-915</strain>
    </source>
</reference>
<feature type="compositionally biased region" description="Low complexity" evidence="1">
    <location>
        <begin position="204"/>
        <end position="227"/>
    </location>
</feature>
<feature type="domain" description="LytR/CpsA/Psr regulator C-terminal" evidence="3">
    <location>
        <begin position="234"/>
        <end position="318"/>
    </location>
</feature>
<evidence type="ECO:0000313" key="5">
    <source>
        <dbReference type="Proteomes" id="UP000581408"/>
    </source>
</evidence>
<feature type="compositionally biased region" description="Polar residues" evidence="1">
    <location>
        <begin position="169"/>
        <end position="181"/>
    </location>
</feature>
<comment type="caution">
    <text evidence="4">The sequence shown here is derived from an EMBL/GenBank/DDBJ whole genome shotgun (WGS) entry which is preliminary data.</text>
</comment>
<protein>
    <recommendedName>
        <fullName evidence="3">LytR/CpsA/Psr regulator C-terminal domain-containing protein</fullName>
    </recommendedName>
</protein>
<name>A0A838CKT9_9CORY</name>
<dbReference type="InterPro" id="IPR027381">
    <property type="entry name" value="LytR/CpsA/Psr_C"/>
</dbReference>
<proteinExistence type="predicted"/>
<keyword evidence="2" id="KW-1133">Transmembrane helix</keyword>
<dbReference type="Gene3D" id="3.30.70.2390">
    <property type="match status" value="1"/>
</dbReference>